<dbReference type="GO" id="GO:0005789">
    <property type="term" value="C:endoplasmic reticulum membrane"/>
    <property type="evidence" value="ECO:0007669"/>
    <property type="project" value="TreeGrafter"/>
</dbReference>
<evidence type="ECO:0000313" key="3">
    <source>
        <dbReference type="EnsemblMetazoa" id="XP_019773689.1"/>
    </source>
</evidence>
<evidence type="ECO:0000313" key="4">
    <source>
        <dbReference type="Proteomes" id="UP000019118"/>
    </source>
</evidence>
<proteinExistence type="predicted"/>
<keyword evidence="4" id="KW-1185">Reference proteome</keyword>
<dbReference type="InterPro" id="IPR004345">
    <property type="entry name" value="TB2_DP1_HVA22"/>
</dbReference>
<evidence type="ECO:0008006" key="5">
    <source>
        <dbReference type="Google" id="ProtNLM"/>
    </source>
</evidence>
<feature type="region of interest" description="Disordered" evidence="1">
    <location>
        <begin position="452"/>
        <end position="497"/>
    </location>
</feature>
<feature type="transmembrane region" description="Helical" evidence="2">
    <location>
        <begin position="39"/>
        <end position="62"/>
    </location>
</feature>
<dbReference type="EnsemblMetazoa" id="XM_019918130.1">
    <property type="protein sequence ID" value="XP_019773689.1"/>
    <property type="gene ID" value="LOC109546951"/>
</dbReference>
<feature type="compositionally biased region" description="Polar residues" evidence="1">
    <location>
        <begin position="452"/>
        <end position="462"/>
    </location>
</feature>
<dbReference type="Pfam" id="PF03134">
    <property type="entry name" value="TB2_DP1_HVA22"/>
    <property type="match status" value="1"/>
</dbReference>
<evidence type="ECO:0000256" key="1">
    <source>
        <dbReference type="SAM" id="MobiDB-lite"/>
    </source>
</evidence>
<dbReference type="Proteomes" id="UP000019118">
    <property type="component" value="Unassembled WGS sequence"/>
</dbReference>
<feature type="compositionally biased region" description="Low complexity" evidence="1">
    <location>
        <begin position="250"/>
        <end position="261"/>
    </location>
</feature>
<dbReference type="GO" id="GO:0005881">
    <property type="term" value="C:cytoplasmic microtubule"/>
    <property type="evidence" value="ECO:0007669"/>
    <property type="project" value="TreeGrafter"/>
</dbReference>
<protein>
    <recommendedName>
        <fullName evidence="5">Receptor expression-enhancing protein</fullName>
    </recommendedName>
</protein>
<feature type="region of interest" description="Disordered" evidence="1">
    <location>
        <begin position="535"/>
        <end position="559"/>
    </location>
</feature>
<feature type="region of interest" description="Disordered" evidence="1">
    <location>
        <begin position="618"/>
        <end position="670"/>
    </location>
</feature>
<reference evidence="4" key="1">
    <citation type="journal article" date="2013" name="Genome Biol.">
        <title>Draft genome of the mountain pine beetle, Dendroctonus ponderosae Hopkins, a major forest pest.</title>
        <authorList>
            <person name="Keeling C.I."/>
            <person name="Yuen M.M."/>
            <person name="Liao N.Y."/>
            <person name="Docking T.R."/>
            <person name="Chan S.K."/>
            <person name="Taylor G.A."/>
            <person name="Palmquist D.L."/>
            <person name="Jackman S.D."/>
            <person name="Nguyen A."/>
            <person name="Li M."/>
            <person name="Henderson H."/>
            <person name="Janes J.K."/>
            <person name="Zhao Y."/>
            <person name="Pandoh P."/>
            <person name="Moore R."/>
            <person name="Sperling F.A."/>
            <person name="Huber D.P."/>
            <person name="Birol I."/>
            <person name="Jones S.J."/>
            <person name="Bohlmann J."/>
        </authorList>
    </citation>
    <scope>NUCLEOTIDE SEQUENCE</scope>
</reference>
<dbReference type="GO" id="GO:0071786">
    <property type="term" value="P:endoplasmic reticulum tubular network organization"/>
    <property type="evidence" value="ECO:0007669"/>
    <property type="project" value="TreeGrafter"/>
</dbReference>
<feature type="compositionally biased region" description="Low complexity" evidence="1">
    <location>
        <begin position="543"/>
        <end position="557"/>
    </location>
</feature>
<name>A0AAR5QKD1_DENPD</name>
<dbReference type="AlphaFoldDB" id="A0AAR5QKD1"/>
<keyword evidence="2" id="KW-1133">Transmembrane helix</keyword>
<dbReference type="GO" id="GO:0071782">
    <property type="term" value="C:endoplasmic reticulum tubular network"/>
    <property type="evidence" value="ECO:0007669"/>
    <property type="project" value="TreeGrafter"/>
</dbReference>
<dbReference type="PANTHER" id="PTHR12300">
    <property type="entry name" value="HVA22-LIKE PROTEINS"/>
    <property type="match status" value="1"/>
</dbReference>
<dbReference type="PANTHER" id="PTHR12300:SF117">
    <property type="entry name" value="LP05237P-RELATED"/>
    <property type="match status" value="1"/>
</dbReference>
<reference evidence="3" key="2">
    <citation type="submission" date="2024-08" db="UniProtKB">
        <authorList>
            <consortium name="EnsemblMetazoa"/>
        </authorList>
    </citation>
    <scope>IDENTIFICATION</scope>
</reference>
<organism evidence="3 4">
    <name type="scientific">Dendroctonus ponderosae</name>
    <name type="common">Mountain pine beetle</name>
    <dbReference type="NCBI Taxonomy" id="77166"/>
    <lineage>
        <taxon>Eukaryota</taxon>
        <taxon>Metazoa</taxon>
        <taxon>Ecdysozoa</taxon>
        <taxon>Arthropoda</taxon>
        <taxon>Hexapoda</taxon>
        <taxon>Insecta</taxon>
        <taxon>Pterygota</taxon>
        <taxon>Neoptera</taxon>
        <taxon>Endopterygota</taxon>
        <taxon>Coleoptera</taxon>
        <taxon>Polyphaga</taxon>
        <taxon>Cucujiformia</taxon>
        <taxon>Curculionidae</taxon>
        <taxon>Scolytinae</taxon>
        <taxon>Dendroctonus</taxon>
    </lineage>
</organism>
<dbReference type="GO" id="GO:0008017">
    <property type="term" value="F:microtubule binding"/>
    <property type="evidence" value="ECO:0007669"/>
    <property type="project" value="TreeGrafter"/>
</dbReference>
<keyword evidence="2" id="KW-0472">Membrane</keyword>
<evidence type="ECO:0000256" key="2">
    <source>
        <dbReference type="SAM" id="Phobius"/>
    </source>
</evidence>
<feature type="transmembrane region" description="Helical" evidence="2">
    <location>
        <begin position="6"/>
        <end position="27"/>
    </location>
</feature>
<keyword evidence="2" id="KW-0812">Transmembrane</keyword>
<feature type="region of interest" description="Disordered" evidence="1">
    <location>
        <begin position="239"/>
        <end position="273"/>
    </location>
</feature>
<feature type="compositionally biased region" description="Polar residues" evidence="1">
    <location>
        <begin position="629"/>
        <end position="640"/>
    </location>
</feature>
<accession>A0AAR5QKD1</accession>
<sequence>MISAIISRIVILVFGTLYPAYASYKGVRTKNTKEYVKWMMYWIVFALFTCIETFTDIFLSWFPFYYEIKIILVIWLLSPATKGSSILYRKFVHPMLITKEKEIDEYISKAKEQSYKQFLDIGQKGVTALMQTALKGGGGIVNHLKKSYSLSDLSDPADGIDEGDILVSDPHLIRRRKQGRSPHRSSSASSASVYFAEVNVGLGREPITEVRSTEDISSGYSSAEGLYAAQHPLRLQARESIGSNRANSLTRSRSTRVTRSSVPKKANITSDDSDDNEVFDTNIVFFNDKAKEINNLPESHDSSSSEEFFDTPEMIGFDLHGKTLIDTSRIEIENNQRIVDSSSSIIPNALAVVKRNPIDSDASGGNHRTADVLGYDTDSKITACPKEISSSPLRLNLTKLSSALSSLYPLSLKAPAGTSNESMNLQINYRKPEMAKCVSGNPFECDELQEIQPQKISSQPDSTAKGADKKAGGNDEAVNRGGKYHKKHAPLPLRPPRVQNLPIKATLVLQPGVVRSLSSSAESLNKEVFLNYSPKMRRPRNASSSSKSSESSSSMKSDNALSKMLRLPKKMAHLNIPSKVKEKRHSWGDFFHNKPLAASGKNAHSRSASSLDAIAENPTTEAAKPIQRAGSQVSIRSLTDSPLAHRRSSQVPPYPVLKNQQKRGLYETEV</sequence>